<protein>
    <recommendedName>
        <fullName evidence="6">Pentacotripeptide-repeat region of PRORP domain-containing protein</fullName>
    </recommendedName>
</protein>
<dbReference type="OrthoDB" id="185373at2759"/>
<dbReference type="RefSeq" id="XP_007510590.1">
    <property type="nucleotide sequence ID" value="XM_007510528.1"/>
</dbReference>
<dbReference type="NCBIfam" id="TIGR00756">
    <property type="entry name" value="PPR"/>
    <property type="match status" value="1"/>
</dbReference>
<dbReference type="PANTHER" id="PTHR47931">
    <property type="entry name" value="OS01G0228400 PROTEIN"/>
    <property type="match status" value="1"/>
</dbReference>
<accession>K8F937</accession>
<dbReference type="Gene3D" id="1.25.40.10">
    <property type="entry name" value="Tetratricopeptide repeat domain"/>
    <property type="match status" value="1"/>
</dbReference>
<evidence type="ECO:0008006" key="6">
    <source>
        <dbReference type="Google" id="ProtNLM"/>
    </source>
</evidence>
<gene>
    <name evidence="4" type="ordered locus">Bathy10g03680</name>
</gene>
<dbReference type="KEGG" id="bpg:Bathy10g03680"/>
<dbReference type="PROSITE" id="PS51375">
    <property type="entry name" value="PPR"/>
    <property type="match status" value="1"/>
</dbReference>
<dbReference type="PANTHER" id="PTHR47931:SF2">
    <property type="entry name" value="OS01G0228400 PROTEIN"/>
    <property type="match status" value="1"/>
</dbReference>
<dbReference type="Pfam" id="PF13812">
    <property type="entry name" value="PPR_3"/>
    <property type="match status" value="1"/>
</dbReference>
<dbReference type="InterPro" id="IPR011990">
    <property type="entry name" value="TPR-like_helical_dom_sf"/>
</dbReference>
<sequence length="240" mass="26339">MSATMSTLNSVAVWGRRNESNSFTSSSSSSSRRGARIQRSSQRSRRQNAGKCSSSSSSPSGQTTSSNQQILRDVTKKLRDCVKRKAPSSAVDLLVSLGRDHGIEPDARAASTCIAACIAGRDLDMAEKVFEQVFEGGVCEPDEIAVVELVKGYLTIGRENVPLWQKATSLCAKMTNEYGITRTAVTYNVLLQCCANTNDFERAEEIIDTMYDEEVAPSPETFKAVEKRRSIRSYAKKVLM</sequence>
<evidence type="ECO:0000256" key="2">
    <source>
        <dbReference type="PROSITE-ProRule" id="PRU00708"/>
    </source>
</evidence>
<evidence type="ECO:0000313" key="5">
    <source>
        <dbReference type="Proteomes" id="UP000198341"/>
    </source>
</evidence>
<dbReference type="GeneID" id="19013443"/>
<dbReference type="eggNOG" id="KOG4197">
    <property type="taxonomic scope" value="Eukaryota"/>
</dbReference>
<dbReference type="AlphaFoldDB" id="K8F937"/>
<dbReference type="Proteomes" id="UP000198341">
    <property type="component" value="Chromosome 10"/>
</dbReference>
<dbReference type="STRING" id="41875.K8F937"/>
<proteinExistence type="predicted"/>
<feature type="repeat" description="PPR" evidence="2">
    <location>
        <begin position="183"/>
        <end position="217"/>
    </location>
</feature>
<evidence type="ECO:0000256" key="3">
    <source>
        <dbReference type="SAM" id="MobiDB-lite"/>
    </source>
</evidence>
<feature type="compositionally biased region" description="Low complexity" evidence="3">
    <location>
        <begin position="53"/>
        <end position="66"/>
    </location>
</feature>
<feature type="region of interest" description="Disordered" evidence="3">
    <location>
        <begin position="19"/>
        <end position="70"/>
    </location>
</feature>
<name>K8F937_9CHLO</name>
<keyword evidence="5" id="KW-1185">Reference proteome</keyword>
<dbReference type="InterPro" id="IPR002885">
    <property type="entry name" value="PPR_rpt"/>
</dbReference>
<organism evidence="4 5">
    <name type="scientific">Bathycoccus prasinos</name>
    <dbReference type="NCBI Taxonomy" id="41875"/>
    <lineage>
        <taxon>Eukaryota</taxon>
        <taxon>Viridiplantae</taxon>
        <taxon>Chlorophyta</taxon>
        <taxon>Mamiellophyceae</taxon>
        <taxon>Mamiellales</taxon>
        <taxon>Bathycoccaceae</taxon>
        <taxon>Bathycoccus</taxon>
    </lineage>
</organism>
<keyword evidence="1" id="KW-0677">Repeat</keyword>
<reference evidence="4 5" key="1">
    <citation type="submission" date="2011-10" db="EMBL/GenBank/DDBJ databases">
        <authorList>
            <person name="Genoscope - CEA"/>
        </authorList>
    </citation>
    <scope>NUCLEOTIDE SEQUENCE [LARGE SCALE GENOMIC DNA]</scope>
    <source>
        <strain evidence="4 5">RCC 1105</strain>
    </source>
</reference>
<feature type="compositionally biased region" description="Low complexity" evidence="3">
    <location>
        <begin position="20"/>
        <end position="41"/>
    </location>
</feature>
<dbReference type="EMBL" id="FO082269">
    <property type="protein sequence ID" value="CCO18123.1"/>
    <property type="molecule type" value="Genomic_DNA"/>
</dbReference>
<evidence type="ECO:0000256" key="1">
    <source>
        <dbReference type="ARBA" id="ARBA00022737"/>
    </source>
</evidence>
<evidence type="ECO:0000313" key="4">
    <source>
        <dbReference type="EMBL" id="CCO18123.1"/>
    </source>
</evidence>